<feature type="compositionally biased region" description="Gly residues" evidence="1">
    <location>
        <begin position="48"/>
        <end position="59"/>
    </location>
</feature>
<feature type="compositionally biased region" description="Low complexity" evidence="1">
    <location>
        <begin position="60"/>
        <end position="72"/>
    </location>
</feature>
<gene>
    <name evidence="3" type="ORF">NP777_35850</name>
</gene>
<evidence type="ECO:0000313" key="3">
    <source>
        <dbReference type="EMBL" id="MCQ8193535.1"/>
    </source>
</evidence>
<evidence type="ECO:0000256" key="2">
    <source>
        <dbReference type="SAM" id="Phobius"/>
    </source>
</evidence>
<keyword evidence="2" id="KW-0472">Membrane</keyword>
<dbReference type="Proteomes" id="UP001204746">
    <property type="component" value="Unassembled WGS sequence"/>
</dbReference>
<name>A0ABT1V824_9ACTN</name>
<dbReference type="RefSeq" id="WP_256654366.1">
    <property type="nucleotide sequence ID" value="NZ_JANIAA010000036.1"/>
</dbReference>
<keyword evidence="4" id="KW-1185">Reference proteome</keyword>
<accession>A0ABT1V824</accession>
<organism evidence="3 4">
    <name type="scientific">Streptomyces rugosispiralis</name>
    <dbReference type="NCBI Taxonomy" id="2967341"/>
    <lineage>
        <taxon>Bacteria</taxon>
        <taxon>Bacillati</taxon>
        <taxon>Actinomycetota</taxon>
        <taxon>Actinomycetes</taxon>
        <taxon>Kitasatosporales</taxon>
        <taxon>Streptomycetaceae</taxon>
        <taxon>Streptomyces</taxon>
    </lineage>
</organism>
<feature type="region of interest" description="Disordered" evidence="1">
    <location>
        <begin position="246"/>
        <end position="268"/>
    </location>
</feature>
<comment type="caution">
    <text evidence="3">The sequence shown here is derived from an EMBL/GenBank/DDBJ whole genome shotgun (WGS) entry which is preliminary data.</text>
</comment>
<evidence type="ECO:0000313" key="4">
    <source>
        <dbReference type="Proteomes" id="UP001204746"/>
    </source>
</evidence>
<protein>
    <submittedName>
        <fullName evidence="3">Uncharacterized protein</fullName>
    </submittedName>
</protein>
<evidence type="ECO:0000256" key="1">
    <source>
        <dbReference type="SAM" id="MobiDB-lite"/>
    </source>
</evidence>
<dbReference type="EMBL" id="JANIAA010000036">
    <property type="protein sequence ID" value="MCQ8193535.1"/>
    <property type="molecule type" value="Genomic_DNA"/>
</dbReference>
<feature type="compositionally biased region" description="Gly residues" evidence="1">
    <location>
        <begin position="87"/>
        <end position="151"/>
    </location>
</feature>
<feature type="region of interest" description="Disordered" evidence="1">
    <location>
        <begin position="48"/>
        <end position="166"/>
    </location>
</feature>
<keyword evidence="2" id="KW-0812">Transmembrane</keyword>
<dbReference type="PRINTS" id="PR01228">
    <property type="entry name" value="EGGSHELL"/>
</dbReference>
<proteinExistence type="predicted"/>
<keyword evidence="2" id="KW-1133">Transmembrane helix</keyword>
<reference evidence="3 4" key="1">
    <citation type="submission" date="2022-07" db="EMBL/GenBank/DDBJ databases">
        <authorList>
            <person name="Phongsopitanun W."/>
            <person name="Tanasupawat S."/>
        </authorList>
    </citation>
    <scope>NUCLEOTIDE SEQUENCE [LARGE SCALE GENOMIC DNA]</scope>
    <source>
        <strain evidence="3 4">RCU-064</strain>
    </source>
</reference>
<sequence>MGSLRNPIGPLPSSIYWRRRAVALALLIAIALVVIWAFGWGGSGGGGSDEGKGAGGGGPASTITPGPSSSGPVNSERPGGRDESDDGGSGSGDSGGGGGSGGSGGGSDDGGSGAGGGGGGAGGGSGGAGGAGGSSGGGAGGGLGTGTGQGLPAGSSLRDCRSGDAELTVRSVKDSKVKNTWAPGEKPSFEIVVKNTKSSPCKVDFGRAAASLTITDAHNAHVWASDDCPEGSAAALVEVEGSGQTKRTVEWDRKRSAEHCATPSGSASAKPGTYLVEVKVDGLGTAKVSFVLEKD</sequence>
<feature type="transmembrane region" description="Helical" evidence="2">
    <location>
        <begin position="21"/>
        <end position="40"/>
    </location>
</feature>
<feature type="compositionally biased region" description="Basic and acidic residues" evidence="1">
    <location>
        <begin position="247"/>
        <end position="258"/>
    </location>
</feature>